<dbReference type="GeneID" id="95775034"/>
<feature type="region of interest" description="Disordered" evidence="1">
    <location>
        <begin position="35"/>
        <end position="70"/>
    </location>
</feature>
<evidence type="ECO:0000256" key="1">
    <source>
        <dbReference type="SAM" id="MobiDB-lite"/>
    </source>
</evidence>
<protein>
    <submittedName>
        <fullName evidence="2">Uncharacterized protein</fullName>
    </submittedName>
</protein>
<gene>
    <name evidence="2" type="ORF">FBQ73_16395</name>
</gene>
<sequence>MTITINVPVFPLRKEIAARKRRMGLALGLLGRGTKGAAKGAGTGPDPRYTADGLEFDVSGIGKPGRRGEG</sequence>
<dbReference type="EMBL" id="VAUP01000035">
    <property type="protein sequence ID" value="TLX41702.1"/>
    <property type="molecule type" value="Genomic_DNA"/>
</dbReference>
<proteinExistence type="predicted"/>
<dbReference type="Proteomes" id="UP000305131">
    <property type="component" value="Unassembled WGS sequence"/>
</dbReference>
<organism evidence="2 3">
    <name type="scientific">Xanthobacter autotrophicus</name>
    <dbReference type="NCBI Taxonomy" id="280"/>
    <lineage>
        <taxon>Bacteria</taxon>
        <taxon>Pseudomonadati</taxon>
        <taxon>Pseudomonadota</taxon>
        <taxon>Alphaproteobacteria</taxon>
        <taxon>Hyphomicrobiales</taxon>
        <taxon>Xanthobacteraceae</taxon>
        <taxon>Xanthobacter</taxon>
    </lineage>
</organism>
<accession>A0A6C1KC45</accession>
<name>A0A6C1KC45_XANAU</name>
<dbReference type="AlphaFoldDB" id="A0A6C1KC45"/>
<reference evidence="2 3" key="1">
    <citation type="submission" date="2019-05" db="EMBL/GenBank/DDBJ databases">
        <authorList>
            <person name="Zhou X."/>
        </authorList>
    </citation>
    <scope>NUCLEOTIDE SEQUENCE [LARGE SCALE GENOMIC DNA]</scope>
    <source>
        <strain evidence="2 3">DSM 432</strain>
    </source>
</reference>
<evidence type="ECO:0000313" key="3">
    <source>
        <dbReference type="Proteomes" id="UP000305131"/>
    </source>
</evidence>
<comment type="caution">
    <text evidence="2">The sequence shown here is derived from an EMBL/GenBank/DDBJ whole genome shotgun (WGS) entry which is preliminary data.</text>
</comment>
<dbReference type="RefSeq" id="WP_138400569.1">
    <property type="nucleotide sequence ID" value="NZ_JBAFVI010000005.1"/>
</dbReference>
<evidence type="ECO:0000313" key="2">
    <source>
        <dbReference type="EMBL" id="TLX41702.1"/>
    </source>
</evidence>